<comment type="subcellular location">
    <subcellularLocation>
        <location evidence="1">Golgi apparatus membrane</location>
        <topology evidence="1">Peripheral membrane protein</topology>
        <orientation evidence="1">Cytoplasmic side</orientation>
    </subcellularLocation>
</comment>
<dbReference type="GO" id="GO:0012505">
    <property type="term" value="C:endomembrane system"/>
    <property type="evidence" value="ECO:0007669"/>
    <property type="project" value="UniProtKB-ARBA"/>
</dbReference>
<comment type="caution">
    <text evidence="5">The sequence shown here is derived from an EMBL/GenBank/DDBJ whole genome shotgun (WGS) entry which is preliminary data.</text>
</comment>
<dbReference type="GO" id="GO:0070273">
    <property type="term" value="F:phosphatidylinositol-4-phosphate binding"/>
    <property type="evidence" value="ECO:0007669"/>
    <property type="project" value="InterPro"/>
</dbReference>
<dbReference type="Gene3D" id="1.10.3630.10">
    <property type="entry name" value="yeast vps74-n-term truncation variant domain like"/>
    <property type="match status" value="1"/>
</dbReference>
<keyword evidence="3" id="KW-0446">Lipid-binding</keyword>
<dbReference type="RefSeq" id="WP_070936218.1">
    <property type="nucleotide sequence ID" value="NZ_MLIK01000004.1"/>
</dbReference>
<evidence type="ECO:0008006" key="7">
    <source>
        <dbReference type="Google" id="ProtNLM"/>
    </source>
</evidence>
<dbReference type="OrthoDB" id="4752126at2"/>
<protein>
    <recommendedName>
        <fullName evidence="7">GPP34 family phosphoprotein</fullName>
    </recommendedName>
</protein>
<evidence type="ECO:0000256" key="3">
    <source>
        <dbReference type="ARBA" id="ARBA00023121"/>
    </source>
</evidence>
<proteinExistence type="predicted"/>
<dbReference type="STRING" id="948102.BKG76_04145"/>
<evidence type="ECO:0000256" key="2">
    <source>
        <dbReference type="ARBA" id="ARBA00023034"/>
    </source>
</evidence>
<dbReference type="GO" id="GO:0005737">
    <property type="term" value="C:cytoplasm"/>
    <property type="evidence" value="ECO:0007669"/>
    <property type="project" value="UniProtKB-ARBA"/>
</dbReference>
<accession>A0A1S1LEQ4</accession>
<keyword evidence="4" id="KW-0472">Membrane</keyword>
<keyword evidence="2" id="KW-0333">Golgi apparatus</keyword>
<dbReference type="Pfam" id="PF05719">
    <property type="entry name" value="GPP34"/>
    <property type="match status" value="1"/>
</dbReference>
<sequence>MPQIAEDLLLLLLNNASGRPLLDKNRRAQALAAAIVLDLALAQRVRPATHGEPSKAGHLLVLQAPDIGDPVLDRAIHRLRRRPMSPAEAITKVGRGVNSQMLHRLEITGDIHTVRMGSRLFPEKYWPVTNNERANAVRQGVTDVLFHYAPPAPSTAAIIAVLHGVNGFDAILSLDPIGRQQVSRWSQTIADGGWAAQTRDNRGPAVNLAVTAAVISAALHSMNHCV</sequence>
<evidence type="ECO:0000256" key="1">
    <source>
        <dbReference type="ARBA" id="ARBA00004255"/>
    </source>
</evidence>
<dbReference type="Proteomes" id="UP000179616">
    <property type="component" value="Unassembled WGS sequence"/>
</dbReference>
<dbReference type="AlphaFoldDB" id="A0A1S1LEQ4"/>
<dbReference type="EMBL" id="MLIK01000004">
    <property type="protein sequence ID" value="OHU30910.1"/>
    <property type="molecule type" value="Genomic_DNA"/>
</dbReference>
<gene>
    <name evidence="5" type="ORF">BKG76_04145</name>
</gene>
<dbReference type="InterPro" id="IPR038261">
    <property type="entry name" value="GPP34-like_sf"/>
</dbReference>
<dbReference type="GeneID" id="57165981"/>
<evidence type="ECO:0000256" key="4">
    <source>
        <dbReference type="ARBA" id="ARBA00023136"/>
    </source>
</evidence>
<reference evidence="5 6" key="1">
    <citation type="submission" date="2016-10" db="EMBL/GenBank/DDBJ databases">
        <title>Evaluation of Human, Veterinary and Environmental Mycobacterium chelonae Isolates by Core Genome Phylogenomic Analysis, Targeted Gene Comparison, and Anti-microbial Susceptibility Patterns: A Tale of Mistaken Identities.</title>
        <authorList>
            <person name="Fogelson S.B."/>
            <person name="Camus A.C."/>
            <person name="Lorenz W."/>
            <person name="Vasireddy R."/>
            <person name="Vasireddy S."/>
            <person name="Smith T."/>
            <person name="Brown-Elliott B.A."/>
            <person name="Wallace R.J.Jr."/>
            <person name="Hasan N.A."/>
            <person name="Reischl U."/>
            <person name="Sanchez S."/>
        </authorList>
    </citation>
    <scope>NUCLEOTIDE SEQUENCE [LARGE SCALE GENOMIC DNA]</scope>
    <source>
        <strain evidence="5 6">1559</strain>
    </source>
</reference>
<name>A0A1S1LEQ4_9MYCO</name>
<evidence type="ECO:0000313" key="5">
    <source>
        <dbReference type="EMBL" id="OHU30910.1"/>
    </source>
</evidence>
<organism evidence="5 6">
    <name type="scientific">Mycobacteroides franklinii</name>
    <dbReference type="NCBI Taxonomy" id="948102"/>
    <lineage>
        <taxon>Bacteria</taxon>
        <taxon>Bacillati</taxon>
        <taxon>Actinomycetota</taxon>
        <taxon>Actinomycetes</taxon>
        <taxon>Mycobacteriales</taxon>
        <taxon>Mycobacteriaceae</taxon>
        <taxon>Mycobacteroides</taxon>
    </lineage>
</organism>
<dbReference type="InterPro" id="IPR008628">
    <property type="entry name" value="GPP34-like"/>
</dbReference>
<evidence type="ECO:0000313" key="6">
    <source>
        <dbReference type="Proteomes" id="UP000179616"/>
    </source>
</evidence>